<evidence type="ECO:0000313" key="2">
    <source>
        <dbReference type="Proteomes" id="UP000092612"/>
    </source>
</evidence>
<proteinExistence type="predicted"/>
<dbReference type="Proteomes" id="UP000092612">
    <property type="component" value="Unassembled WGS sequence"/>
</dbReference>
<dbReference type="RefSeq" id="WP_068363803.1">
    <property type="nucleotide sequence ID" value="NZ_CP019337.1"/>
</dbReference>
<comment type="caution">
    <text evidence="1">The sequence shown here is derived from an EMBL/GenBank/DDBJ whole genome shotgun (WGS) entry which is preliminary data.</text>
</comment>
<dbReference type="KEGG" id="prn:BW723_00990"/>
<dbReference type="EMBL" id="LSFL01000036">
    <property type="protein sequence ID" value="OBY62359.1"/>
    <property type="molecule type" value="Genomic_DNA"/>
</dbReference>
<name>A0A1B8TS14_9FLAO</name>
<organism evidence="1 2">
    <name type="scientific">Polaribacter reichenbachii</name>
    <dbReference type="NCBI Taxonomy" id="996801"/>
    <lineage>
        <taxon>Bacteria</taxon>
        <taxon>Pseudomonadati</taxon>
        <taxon>Bacteroidota</taxon>
        <taxon>Flavobacteriia</taxon>
        <taxon>Flavobacteriales</taxon>
        <taxon>Flavobacteriaceae</taxon>
    </lineage>
</organism>
<reference evidence="2" key="1">
    <citation type="submission" date="2016-02" db="EMBL/GenBank/DDBJ databases">
        <title>Paenibacillus sp. LPB0068, isolated from Crassostrea gigas.</title>
        <authorList>
            <person name="Shin S.-K."/>
            <person name="Yi H."/>
        </authorList>
    </citation>
    <scope>NUCLEOTIDE SEQUENCE [LARGE SCALE GENOMIC DNA]</scope>
    <source>
        <strain evidence="2">KCTC 23969</strain>
    </source>
</reference>
<dbReference type="AlphaFoldDB" id="A0A1B8TS14"/>
<protein>
    <submittedName>
        <fullName evidence="1">Uncharacterized protein</fullName>
    </submittedName>
</protein>
<keyword evidence="2" id="KW-1185">Reference proteome</keyword>
<sequence>MKSVYTNTVERGILTSAYKREIKQSISESKRATLSNMKSMIETHQDHVQSQTGTILRVALFFGSIIMIIS</sequence>
<gene>
    <name evidence="1" type="ORF">LPB301_14700</name>
</gene>
<accession>A0A1B8TS14</accession>
<dbReference type="OrthoDB" id="1202973at2"/>
<evidence type="ECO:0000313" key="1">
    <source>
        <dbReference type="EMBL" id="OBY62359.1"/>
    </source>
</evidence>